<keyword evidence="1" id="KW-1133">Transmembrane helix</keyword>
<keyword evidence="1" id="KW-0812">Transmembrane</keyword>
<dbReference type="Proteomes" id="UP000006263">
    <property type="component" value="Unassembled WGS sequence"/>
</dbReference>
<proteinExistence type="predicted"/>
<reference evidence="2 3" key="1">
    <citation type="journal article" date="2017" name="Antonie Van Leeuwenhoek">
        <title>Rhizobium rhizosphaerae sp. nov., a novel species isolated from rice rhizosphere.</title>
        <authorList>
            <person name="Zhao J.J."/>
            <person name="Zhang J."/>
            <person name="Zhang R.J."/>
            <person name="Zhang C.W."/>
            <person name="Yin H.Q."/>
            <person name="Zhang X.X."/>
        </authorList>
    </citation>
    <scope>NUCLEOTIDE SEQUENCE [LARGE SCALE GENOMIC DNA]</scope>
    <source>
        <strain evidence="2 3">KMM 241</strain>
    </source>
</reference>
<evidence type="ECO:0000313" key="2">
    <source>
        <dbReference type="EMBL" id="GAC22691.1"/>
    </source>
</evidence>
<dbReference type="EMBL" id="BAEP01000005">
    <property type="protein sequence ID" value="GAC22691.1"/>
    <property type="molecule type" value="Genomic_DNA"/>
</dbReference>
<evidence type="ECO:0000256" key="1">
    <source>
        <dbReference type="SAM" id="Phobius"/>
    </source>
</evidence>
<protein>
    <submittedName>
        <fullName evidence="2">Uncharacterized protein</fullName>
    </submittedName>
</protein>
<accession>K6YFB6</accession>
<keyword evidence="1" id="KW-0472">Membrane</keyword>
<sequence>MGDALTFYYLLLIAYFNRPIFSYSSSYSILPSFIVLTQVVNAYLPVGTYAQH</sequence>
<comment type="caution">
    <text evidence="2">The sequence shown here is derived from an EMBL/GenBank/DDBJ whole genome shotgun (WGS) entry which is preliminary data.</text>
</comment>
<evidence type="ECO:0000313" key="3">
    <source>
        <dbReference type="Proteomes" id="UP000006263"/>
    </source>
</evidence>
<feature type="transmembrane region" description="Helical" evidence="1">
    <location>
        <begin position="20"/>
        <end position="44"/>
    </location>
</feature>
<dbReference type="AlphaFoldDB" id="K6YFB6"/>
<gene>
    <name evidence="2" type="ORF">GMES_0382</name>
</gene>
<name>K6YFB6_9ALTE</name>
<organism evidence="2 3">
    <name type="scientific">Paraglaciecola mesophila KMM 241</name>
    <dbReference type="NCBI Taxonomy" id="1128912"/>
    <lineage>
        <taxon>Bacteria</taxon>
        <taxon>Pseudomonadati</taxon>
        <taxon>Pseudomonadota</taxon>
        <taxon>Gammaproteobacteria</taxon>
        <taxon>Alteromonadales</taxon>
        <taxon>Alteromonadaceae</taxon>
        <taxon>Paraglaciecola</taxon>
    </lineage>
</organism>